<keyword evidence="6" id="KW-0539">Nucleus</keyword>
<keyword evidence="4" id="KW-0963">Cytoplasm</keyword>
<dbReference type="Ensembl" id="ENSPKIT00000022067.1">
    <property type="protein sequence ID" value="ENSPKIP00000041037.1"/>
    <property type="gene ID" value="ENSPKIG00000017754.1"/>
</dbReference>
<dbReference type="GO" id="GO:0005819">
    <property type="term" value="C:spindle"/>
    <property type="evidence" value="ECO:0007669"/>
    <property type="project" value="UniProtKB-SubCell"/>
</dbReference>
<evidence type="ECO:0000256" key="4">
    <source>
        <dbReference type="ARBA" id="ARBA00022490"/>
    </source>
</evidence>
<evidence type="ECO:0000259" key="8">
    <source>
        <dbReference type="Pfam" id="PF06886"/>
    </source>
</evidence>
<keyword evidence="11" id="KW-1185">Reference proteome</keyword>
<evidence type="ECO:0000256" key="7">
    <source>
        <dbReference type="SAM" id="MobiDB-lite"/>
    </source>
</evidence>
<feature type="region of interest" description="Disordered" evidence="7">
    <location>
        <begin position="46"/>
        <end position="87"/>
    </location>
</feature>
<protein>
    <submittedName>
        <fullName evidence="10">TPX2 microtubule nucleation factor</fullName>
    </submittedName>
</protein>
<evidence type="ECO:0000256" key="3">
    <source>
        <dbReference type="ARBA" id="ARBA00005885"/>
    </source>
</evidence>
<comment type="similarity">
    <text evidence="3">Belongs to the TPX2 family.</text>
</comment>
<feature type="domain" description="TPX2 C-terminal" evidence="8">
    <location>
        <begin position="569"/>
        <end position="640"/>
    </location>
</feature>
<evidence type="ECO:0000256" key="2">
    <source>
        <dbReference type="ARBA" id="ARBA00004186"/>
    </source>
</evidence>
<dbReference type="InterPro" id="IPR027329">
    <property type="entry name" value="TPX2_C"/>
</dbReference>
<dbReference type="Pfam" id="PF06886">
    <property type="entry name" value="TPX2"/>
    <property type="match status" value="1"/>
</dbReference>
<evidence type="ECO:0000256" key="5">
    <source>
        <dbReference type="ARBA" id="ARBA00023212"/>
    </source>
</evidence>
<feature type="compositionally biased region" description="Basic and acidic residues" evidence="7">
    <location>
        <begin position="297"/>
        <end position="313"/>
    </location>
</feature>
<sequence length="656" mass="75170">MDALQSQSADKYEYDAPAHIIDMEALENEDGADAWFDQVLADTDIGGPDQLITPHKPEKPLGGSVKANLPRAVVSPRRKTVNSDTESVGPLKHLYSTSDVPSNIVTSWGNGKPSAANLAQPRRVSKRREMAWREEKRKNAAAPVSICLPSRRAASQKHKSSEQQELEHIAALQKETAEHRKKNEASLKAAMAGSKLPKKPTLCTTVPVDFHFRTDERLKASETPSDAAYKTVDFAAQLRKHPSSPAKALRGATVPKPFNLSTGTKRKFEETKPFVPMAQMIEQFQKQTPTRYHLRSRQRDEKGPSPVKTDKMKITNPHTPQLMTRQRGRPVAVKSTAELEAEELEKIQQFKFKALELNRKILETALVPKKPVPREITHPEGFDLEIERRLQARQASKKQEEPVDHTFHSRPLPTRILEEVVGVPEKKVQNPTVPESPAFALKNRVRVERKVEEVCPSSPLIRANPVPHFGLPFQPKLQEMRQVEVCPFSFEAREQERIALKEKRLEEQRREEVLFVNLLLVFILHLSMKEELKQQADAANFKARPSAVVHKEPFVPKKENRPAFVSDVFQLSTERRAKERQEYDRAMSEREAQRAHMEEQERKEREEKEKEEITHLRQEQVHKAQPIRRYKQLEVKKSEISLTVPQSPNFSDRFRF</sequence>
<dbReference type="GO" id="GO:0060236">
    <property type="term" value="P:regulation of mitotic spindle organization"/>
    <property type="evidence" value="ECO:0007669"/>
    <property type="project" value="InterPro"/>
</dbReference>
<name>A0A3B3TCN0_9TELE</name>
<accession>A0A3B3TCN0</accession>
<feature type="region of interest" description="Disordered" evidence="7">
    <location>
        <begin position="579"/>
        <end position="626"/>
    </location>
</feature>
<evidence type="ECO:0000313" key="10">
    <source>
        <dbReference type="Ensembl" id="ENSPKIP00000041037.1"/>
    </source>
</evidence>
<proteinExistence type="inferred from homology"/>
<dbReference type="AlphaFoldDB" id="A0A3B3TCN0"/>
<dbReference type="GeneTree" id="ENSGT00390000009842"/>
<evidence type="ECO:0000259" key="9">
    <source>
        <dbReference type="Pfam" id="PF12214"/>
    </source>
</evidence>
<dbReference type="PANTHER" id="PTHR14326">
    <property type="entry name" value="TARGETING PROTEIN FOR XKLP2"/>
    <property type="match status" value="1"/>
</dbReference>
<feature type="domain" description="TPX2 central" evidence="9">
    <location>
        <begin position="312"/>
        <end position="439"/>
    </location>
</feature>
<dbReference type="InterPro" id="IPR027330">
    <property type="entry name" value="TPX2_central_dom"/>
</dbReference>
<dbReference type="STRING" id="1676925.ENSPKIP00000041037"/>
<dbReference type="InterPro" id="IPR009675">
    <property type="entry name" value="TPX2_fam"/>
</dbReference>
<organism evidence="10 11">
    <name type="scientific">Paramormyrops kingsleyae</name>
    <dbReference type="NCBI Taxonomy" id="1676925"/>
    <lineage>
        <taxon>Eukaryota</taxon>
        <taxon>Metazoa</taxon>
        <taxon>Chordata</taxon>
        <taxon>Craniata</taxon>
        <taxon>Vertebrata</taxon>
        <taxon>Euteleostomi</taxon>
        <taxon>Actinopterygii</taxon>
        <taxon>Neopterygii</taxon>
        <taxon>Teleostei</taxon>
        <taxon>Osteoglossocephala</taxon>
        <taxon>Osteoglossomorpha</taxon>
        <taxon>Osteoglossiformes</taxon>
        <taxon>Mormyridae</taxon>
        <taxon>Paramormyrops</taxon>
    </lineage>
</organism>
<dbReference type="PANTHER" id="PTHR14326:SF44">
    <property type="entry name" value="TARGETING PROTEIN FOR XKLP2"/>
    <property type="match status" value="1"/>
</dbReference>
<feature type="region of interest" description="Disordered" evidence="7">
    <location>
        <begin position="241"/>
        <end position="262"/>
    </location>
</feature>
<evidence type="ECO:0000256" key="6">
    <source>
        <dbReference type="ARBA" id="ARBA00023242"/>
    </source>
</evidence>
<dbReference type="Proteomes" id="UP000261540">
    <property type="component" value="Unplaced"/>
</dbReference>
<dbReference type="GO" id="GO:0005634">
    <property type="term" value="C:nucleus"/>
    <property type="evidence" value="ECO:0007669"/>
    <property type="project" value="UniProtKB-SubCell"/>
</dbReference>
<reference evidence="10" key="2">
    <citation type="submission" date="2025-09" db="UniProtKB">
        <authorList>
            <consortium name="Ensembl"/>
        </authorList>
    </citation>
    <scope>IDENTIFICATION</scope>
</reference>
<evidence type="ECO:0000256" key="1">
    <source>
        <dbReference type="ARBA" id="ARBA00004123"/>
    </source>
</evidence>
<feature type="region of interest" description="Disordered" evidence="7">
    <location>
        <begin position="287"/>
        <end position="315"/>
    </location>
</feature>
<dbReference type="Pfam" id="PF12214">
    <property type="entry name" value="TPX2_importin"/>
    <property type="match status" value="1"/>
</dbReference>
<comment type="subcellular location">
    <subcellularLocation>
        <location evidence="2">Cytoplasm</location>
        <location evidence="2">Cytoskeleton</location>
        <location evidence="2">Spindle</location>
    </subcellularLocation>
    <subcellularLocation>
        <location evidence="1">Nucleus</location>
    </subcellularLocation>
</comment>
<reference evidence="10" key="1">
    <citation type="submission" date="2025-08" db="UniProtKB">
        <authorList>
            <consortium name="Ensembl"/>
        </authorList>
    </citation>
    <scope>IDENTIFICATION</scope>
</reference>
<keyword evidence="5" id="KW-0206">Cytoskeleton</keyword>
<dbReference type="GO" id="GO:0005874">
    <property type="term" value="C:microtubule"/>
    <property type="evidence" value="ECO:0007669"/>
    <property type="project" value="InterPro"/>
</dbReference>
<evidence type="ECO:0000313" key="11">
    <source>
        <dbReference type="Proteomes" id="UP000261540"/>
    </source>
</evidence>
<feature type="compositionally biased region" description="Basic and acidic residues" evidence="7">
    <location>
        <begin position="579"/>
        <end position="622"/>
    </location>
</feature>